<dbReference type="Pfam" id="PF09449">
    <property type="entry name" value="DUF2020"/>
    <property type="match status" value="1"/>
</dbReference>
<dbReference type="InterPro" id="IPR018567">
    <property type="entry name" value="DUF2020"/>
</dbReference>
<evidence type="ECO:0000313" key="3">
    <source>
        <dbReference type="EMBL" id="AKE40156.1"/>
    </source>
</evidence>
<organism evidence="3 4">
    <name type="scientific">Corynebacterium camporealensis</name>
    <dbReference type="NCBI Taxonomy" id="161896"/>
    <lineage>
        <taxon>Bacteria</taxon>
        <taxon>Bacillati</taxon>
        <taxon>Actinomycetota</taxon>
        <taxon>Actinomycetes</taxon>
        <taxon>Mycobacteriales</taxon>
        <taxon>Corynebacteriaceae</taxon>
        <taxon>Corynebacterium</taxon>
    </lineage>
</organism>
<proteinExistence type="predicted"/>
<evidence type="ECO:0000256" key="2">
    <source>
        <dbReference type="SAM" id="SignalP"/>
    </source>
</evidence>
<accession>A0A0F6TBS5</accession>
<dbReference type="PATRIC" id="fig|161896.4.peg.2170"/>
<sequence length="184" mass="19599">MRKILLLGAVLAISGCTASPEQAPETGSEAQPDTETAASAPADTGDGLPVEQTAEVTDWETCPYLDDQWLAEANGQRVTQVGIDKRFSTPACVYWSYPEDPQATIIVRDMPSVEDARAAVDWAAPIDATELAEQGEWSGGRGVIDGHAVYAVAKDTHAVLVWSNQEQTVKSETIATEVIANLGL</sequence>
<keyword evidence="2" id="KW-0732">Signal</keyword>
<dbReference type="Proteomes" id="UP000033566">
    <property type="component" value="Chromosome"/>
</dbReference>
<dbReference type="AlphaFoldDB" id="A0A0F6TBS5"/>
<dbReference type="RefSeq" id="WP_035107454.1">
    <property type="nucleotide sequence ID" value="NZ_CP011311.1"/>
</dbReference>
<dbReference type="OrthoDB" id="4774058at2"/>
<name>A0A0F6TBS5_9CORY</name>
<dbReference type="PROSITE" id="PS51257">
    <property type="entry name" value="PROKAR_LIPOPROTEIN"/>
    <property type="match status" value="1"/>
</dbReference>
<feature type="signal peptide" evidence="2">
    <location>
        <begin position="1"/>
        <end position="23"/>
    </location>
</feature>
<feature type="region of interest" description="Disordered" evidence="1">
    <location>
        <begin position="17"/>
        <end position="49"/>
    </location>
</feature>
<reference evidence="3 4" key="1">
    <citation type="journal article" date="2015" name="Genome Announc.">
        <title>Complete Genome Sequence of Corynebacterium camporealensis DSM 44610, Isolated from the Milk of a Manchega Sheep with Subclinical Mastitis.</title>
        <authorList>
            <person name="Ruckert C."/>
            <person name="Albersmeier A."/>
            <person name="Winkler A."/>
            <person name="Tauch A."/>
        </authorList>
    </citation>
    <scope>NUCLEOTIDE SEQUENCE [LARGE SCALE GENOMIC DNA]</scope>
    <source>
        <strain evidence="3 4">DSM 44610</strain>
    </source>
</reference>
<dbReference type="InterPro" id="IPR016123">
    <property type="entry name" value="Mog1/PsbP_a/b/a-sand"/>
</dbReference>
<dbReference type="KEGG" id="ccj:UL81_11120"/>
<dbReference type="Gene3D" id="3.40.1000.10">
    <property type="entry name" value="Mog1/PsbP, alpha/beta/alpha sandwich"/>
    <property type="match status" value="1"/>
</dbReference>
<feature type="chain" id="PRO_5002510427" evidence="2">
    <location>
        <begin position="24"/>
        <end position="184"/>
    </location>
</feature>
<dbReference type="HOGENOM" id="CLU_099876_1_0_11"/>
<dbReference type="SUPFAM" id="SSF55724">
    <property type="entry name" value="Mog1p/PsbP-like"/>
    <property type="match status" value="1"/>
</dbReference>
<evidence type="ECO:0000313" key="4">
    <source>
        <dbReference type="Proteomes" id="UP000033566"/>
    </source>
</evidence>
<protein>
    <submittedName>
        <fullName evidence="3">Uncharacterized protein</fullName>
    </submittedName>
</protein>
<feature type="compositionally biased region" description="Polar residues" evidence="1">
    <location>
        <begin position="28"/>
        <end position="37"/>
    </location>
</feature>
<dbReference type="STRING" id="161896.UL81_11120"/>
<gene>
    <name evidence="3" type="ORF">UL81_11120</name>
</gene>
<dbReference type="EMBL" id="CP011311">
    <property type="protein sequence ID" value="AKE40156.1"/>
    <property type="molecule type" value="Genomic_DNA"/>
</dbReference>
<keyword evidence="4" id="KW-1185">Reference proteome</keyword>
<evidence type="ECO:0000256" key="1">
    <source>
        <dbReference type="SAM" id="MobiDB-lite"/>
    </source>
</evidence>